<dbReference type="STRING" id="909613.UO65_5060"/>
<dbReference type="AlphaFoldDB" id="W7IT99"/>
<dbReference type="Proteomes" id="UP000019277">
    <property type="component" value="Unassembled WGS sequence"/>
</dbReference>
<accession>W7IT99</accession>
<protein>
    <submittedName>
        <fullName evidence="3">Putative DNA-binding protein</fullName>
    </submittedName>
</protein>
<dbReference type="PROSITE" id="PS50943">
    <property type="entry name" value="HTH_CROC1"/>
    <property type="match status" value="1"/>
</dbReference>
<evidence type="ECO:0000259" key="2">
    <source>
        <dbReference type="PROSITE" id="PS50943"/>
    </source>
</evidence>
<dbReference type="SUPFAM" id="SSF47413">
    <property type="entry name" value="lambda repressor-like DNA-binding domains"/>
    <property type="match status" value="1"/>
</dbReference>
<keyword evidence="4" id="KW-1185">Reference proteome</keyword>
<dbReference type="PATRIC" id="fig|909613.9.peg.5057"/>
<proteinExistence type="predicted"/>
<reference evidence="3 4" key="1">
    <citation type="journal article" date="2014" name="Genome Announc.">
        <title>Draft Genome Sequence of the Antitrypanosomally Active Sponge-Associated Bacterium Actinokineospora sp. Strain EG49.</title>
        <authorList>
            <person name="Harjes J."/>
            <person name="Ryu T."/>
            <person name="Abdelmohsen U.R."/>
            <person name="Moitinho-Silva L."/>
            <person name="Horn H."/>
            <person name="Ravasi T."/>
            <person name="Hentschel U."/>
        </authorList>
    </citation>
    <scope>NUCLEOTIDE SEQUENCE [LARGE SCALE GENOMIC DNA]</scope>
    <source>
        <strain evidence="3 4">EG49</strain>
    </source>
</reference>
<dbReference type="InterPro" id="IPR010982">
    <property type="entry name" value="Lambda_DNA-bd_dom_sf"/>
</dbReference>
<dbReference type="GO" id="GO:0003677">
    <property type="term" value="F:DNA binding"/>
    <property type="evidence" value="ECO:0007669"/>
    <property type="project" value="UniProtKB-KW"/>
</dbReference>
<dbReference type="CDD" id="cd00093">
    <property type="entry name" value="HTH_XRE"/>
    <property type="match status" value="1"/>
</dbReference>
<dbReference type="PANTHER" id="PTHR35010:SF2">
    <property type="entry name" value="BLL4672 PROTEIN"/>
    <property type="match status" value="1"/>
</dbReference>
<dbReference type="Gene3D" id="1.10.260.40">
    <property type="entry name" value="lambda repressor-like DNA-binding domains"/>
    <property type="match status" value="1"/>
</dbReference>
<feature type="domain" description="HTH cro/C1-type" evidence="2">
    <location>
        <begin position="33"/>
        <end position="82"/>
    </location>
</feature>
<evidence type="ECO:0000313" key="4">
    <source>
        <dbReference type="Proteomes" id="UP000019277"/>
    </source>
</evidence>
<evidence type="ECO:0000256" key="1">
    <source>
        <dbReference type="SAM" id="MobiDB-lite"/>
    </source>
</evidence>
<dbReference type="Pfam" id="PF13560">
    <property type="entry name" value="HTH_31"/>
    <property type="match status" value="1"/>
</dbReference>
<dbReference type="SMART" id="SM00530">
    <property type="entry name" value="HTH_XRE"/>
    <property type="match status" value="1"/>
</dbReference>
<dbReference type="PANTHER" id="PTHR35010">
    <property type="entry name" value="BLL4672 PROTEIN-RELATED"/>
    <property type="match status" value="1"/>
</dbReference>
<name>W7IT99_9PSEU</name>
<evidence type="ECO:0000313" key="3">
    <source>
        <dbReference type="EMBL" id="EWC59646.1"/>
    </source>
</evidence>
<gene>
    <name evidence="3" type="ORF">UO65_5060</name>
</gene>
<sequence length="337" mass="36833">MVDGPSPLGDFLQARRARLRPEDVGLRDLGPRRRVAGLRREELARLAGVSVSYYTRLEQGLSRGASAEVLEAIAGALLLDDHERDHLERLAGASRRVPRARRPRPEKLADETRDLLRSLDGVPALVLGRRTDVLAWNPLGHALLAGHVDPLSPEDPARRPNMSRMLFLDPHCRELYGDWRRKVRAVVGNLRIAVGRHPEDRLLAELIGELTMKSPEFVALWGDHRVTPCDAATYELRHPVVGTVTVTQQTLVLARSPGQSVVVCTTPAGSPSEAAMALLRQASAGDRPGRTAPPPHGDHFAARLSSPCGQDDFVVSHRLEAGAGQRPLPRASRGSRS</sequence>
<feature type="region of interest" description="Disordered" evidence="1">
    <location>
        <begin position="284"/>
        <end position="304"/>
    </location>
</feature>
<dbReference type="EMBL" id="AYXG01000192">
    <property type="protein sequence ID" value="EWC59646.1"/>
    <property type="molecule type" value="Genomic_DNA"/>
</dbReference>
<dbReference type="Gene3D" id="3.30.450.180">
    <property type="match status" value="1"/>
</dbReference>
<comment type="caution">
    <text evidence="3">The sequence shown here is derived from an EMBL/GenBank/DDBJ whole genome shotgun (WGS) entry which is preliminary data.</text>
</comment>
<dbReference type="InterPro" id="IPR001387">
    <property type="entry name" value="Cro/C1-type_HTH"/>
</dbReference>
<organism evidence="3 4">
    <name type="scientific">Actinokineospora spheciospongiae</name>
    <dbReference type="NCBI Taxonomy" id="909613"/>
    <lineage>
        <taxon>Bacteria</taxon>
        <taxon>Bacillati</taxon>
        <taxon>Actinomycetota</taxon>
        <taxon>Actinomycetes</taxon>
        <taxon>Pseudonocardiales</taxon>
        <taxon>Pseudonocardiaceae</taxon>
        <taxon>Actinokineospora</taxon>
    </lineage>
</organism>
<dbReference type="InterPro" id="IPR041413">
    <property type="entry name" value="MLTR_LBD"/>
</dbReference>
<keyword evidence="3" id="KW-0238">DNA-binding</keyword>
<dbReference type="eggNOG" id="COG1396">
    <property type="taxonomic scope" value="Bacteria"/>
</dbReference>
<dbReference type="Pfam" id="PF17765">
    <property type="entry name" value="MLTR_LBD"/>
    <property type="match status" value="1"/>
</dbReference>